<dbReference type="SUPFAM" id="SSF101744">
    <property type="entry name" value="Rof/RNase P subunit-like"/>
    <property type="match status" value="1"/>
</dbReference>
<dbReference type="OrthoDB" id="5344363at2"/>
<dbReference type="InterPro" id="IPR038626">
    <property type="entry name" value="Rof-like_sf"/>
</dbReference>
<reference evidence="1 2" key="1">
    <citation type="submission" date="2017-10" db="EMBL/GenBank/DDBJ databases">
        <title>Paenichitinophaga pekingensis gen. nov., sp. nov., isolated from activated sludge.</title>
        <authorList>
            <person name="Jin D."/>
            <person name="Kong X."/>
            <person name="Deng Y."/>
            <person name="Bai Z."/>
        </authorList>
    </citation>
    <scope>NUCLEOTIDE SEQUENCE [LARGE SCALE GENOMIC DNA]</scope>
    <source>
        <strain evidence="1 2">13</strain>
    </source>
</reference>
<evidence type="ECO:0000313" key="2">
    <source>
        <dbReference type="Proteomes" id="UP000220133"/>
    </source>
</evidence>
<dbReference type="RefSeq" id="WP_098194977.1">
    <property type="nucleotide sequence ID" value="NZ_CP023777.1"/>
</dbReference>
<dbReference type="InterPro" id="IPR023534">
    <property type="entry name" value="Rof/RNase_P-like"/>
</dbReference>
<organism evidence="1 2">
    <name type="scientific">Chitinophaga caeni</name>
    <dbReference type="NCBI Taxonomy" id="2029983"/>
    <lineage>
        <taxon>Bacteria</taxon>
        <taxon>Pseudomonadati</taxon>
        <taxon>Bacteroidota</taxon>
        <taxon>Chitinophagia</taxon>
        <taxon>Chitinophagales</taxon>
        <taxon>Chitinophagaceae</taxon>
        <taxon>Chitinophaga</taxon>
    </lineage>
</organism>
<dbReference type="EMBL" id="CP023777">
    <property type="protein sequence ID" value="ATL48604.1"/>
    <property type="molecule type" value="Genomic_DNA"/>
</dbReference>
<evidence type="ECO:0000313" key="1">
    <source>
        <dbReference type="EMBL" id="ATL48604.1"/>
    </source>
</evidence>
<dbReference type="KEGG" id="cbae:COR50_16330"/>
<dbReference type="Proteomes" id="UP000220133">
    <property type="component" value="Chromosome"/>
</dbReference>
<dbReference type="Gene3D" id="2.30.30.400">
    <property type="entry name" value="Rof-like"/>
    <property type="match status" value="1"/>
</dbReference>
<dbReference type="AlphaFoldDB" id="A0A291QXL7"/>
<evidence type="ECO:0008006" key="3">
    <source>
        <dbReference type="Google" id="ProtNLM"/>
    </source>
</evidence>
<accession>A0A291QXL7</accession>
<name>A0A291QXL7_9BACT</name>
<keyword evidence="2" id="KW-1185">Reference proteome</keyword>
<gene>
    <name evidence="1" type="ORF">COR50_16330</name>
</gene>
<proteinExistence type="predicted"/>
<sequence length="89" mass="10202">MNNSKITYTPIDCNYYDRLEAWATGQILCHIIFKSTPLQGDLSTYDGYIKNLFTINGEEFMELDNGRHLRLDQLVSVNGIALVQNQCKI</sequence>
<protein>
    <recommendedName>
        <fullName evidence="3">Rho-binding antiterminator</fullName>
    </recommendedName>
</protein>